<evidence type="ECO:0000313" key="1">
    <source>
        <dbReference type="EMBL" id="AJK68221.1"/>
    </source>
</evidence>
<dbReference type="PANTHER" id="PTHR36849">
    <property type="entry name" value="CYTOPLASMIC PROTEIN-RELATED"/>
    <property type="match status" value="1"/>
</dbReference>
<accession>A0A0B6TTZ7</accession>
<organism evidence="1 2">
    <name type="scientific">Corynebacterium marinum DSM 44953</name>
    <dbReference type="NCBI Taxonomy" id="1224162"/>
    <lineage>
        <taxon>Bacteria</taxon>
        <taxon>Bacillati</taxon>
        <taxon>Actinomycetota</taxon>
        <taxon>Actinomycetes</taxon>
        <taxon>Mycobacteriales</taxon>
        <taxon>Corynebacteriaceae</taxon>
        <taxon>Corynebacterium</taxon>
    </lineage>
</organism>
<dbReference type="RefSeq" id="WP_042620894.1">
    <property type="nucleotide sequence ID" value="NZ_CP007790.1"/>
</dbReference>
<dbReference type="PANTHER" id="PTHR36849:SF1">
    <property type="entry name" value="CYTOPLASMIC PROTEIN"/>
    <property type="match status" value="1"/>
</dbReference>
<dbReference type="AlphaFoldDB" id="A0A0B6TTZ7"/>
<sequence>MIRAVKLHDVRRGEAAAQGRAVLVDRLWPRGVAKEDLDCEWLKDAAPSPELRRWFNHDPARWEEFRRRYRAELAEGNADVERMVGWADTDVTLLYGAADREHNHAIVLAEWLTEQAAKR</sequence>
<protein>
    <recommendedName>
        <fullName evidence="3">Uroporphyrin-III C-methyltransferase</fullName>
    </recommendedName>
</protein>
<evidence type="ECO:0000313" key="2">
    <source>
        <dbReference type="Proteomes" id="UP000031928"/>
    </source>
</evidence>
<gene>
    <name evidence="1" type="ORF">B840_02975</name>
</gene>
<proteinExistence type="predicted"/>
<dbReference type="KEGG" id="cmq:B840_02975"/>
<reference evidence="1 2" key="1">
    <citation type="submission" date="2014-05" db="EMBL/GenBank/DDBJ databases">
        <title>Complete genome sequence of Corynebacterium marinum DSM 44953.</title>
        <authorList>
            <person name="Schaffert L."/>
            <person name="Albersmeier A."/>
            <person name="Kalinowski J."/>
            <person name="Ruckert C."/>
        </authorList>
    </citation>
    <scope>NUCLEOTIDE SEQUENCE [LARGE SCALE GENOMIC DNA]</scope>
    <source>
        <strain evidence="1 2">DSM 44953</strain>
    </source>
</reference>
<dbReference type="STRING" id="1224162.B840_02975"/>
<evidence type="ECO:0008006" key="3">
    <source>
        <dbReference type="Google" id="ProtNLM"/>
    </source>
</evidence>
<dbReference type="OrthoDB" id="9790745at2"/>
<dbReference type="HOGENOM" id="CLU_137928_0_0_11"/>
<dbReference type="InterPro" id="IPR052552">
    <property type="entry name" value="YeaO-like"/>
</dbReference>
<dbReference type="Pfam" id="PF22752">
    <property type="entry name" value="DUF488-N3i"/>
    <property type="match status" value="1"/>
</dbReference>
<dbReference type="Proteomes" id="UP000031928">
    <property type="component" value="Chromosome"/>
</dbReference>
<name>A0A0B6TTZ7_9CORY</name>
<dbReference type="EMBL" id="CP007790">
    <property type="protein sequence ID" value="AJK68221.1"/>
    <property type="molecule type" value="Genomic_DNA"/>
</dbReference>
<keyword evidence="2" id="KW-1185">Reference proteome</keyword>